<gene>
    <name evidence="1" type="ORF">L6452_15359</name>
</gene>
<sequence length="73" mass="8283">MDHLLVGAGYKVHSNNLQQVDERFQRLEIVLEIEGNGWRGYKGKTKEISLEIGKGLQLPWEEDDASVVVGYLL</sequence>
<reference evidence="1 2" key="2">
    <citation type="journal article" date="2022" name="Mol. Ecol. Resour.">
        <title>The genomes of chicory, endive, great burdock and yacon provide insights into Asteraceae paleo-polyploidization history and plant inulin production.</title>
        <authorList>
            <person name="Fan W."/>
            <person name="Wang S."/>
            <person name="Wang H."/>
            <person name="Wang A."/>
            <person name="Jiang F."/>
            <person name="Liu H."/>
            <person name="Zhao H."/>
            <person name="Xu D."/>
            <person name="Zhang Y."/>
        </authorList>
    </citation>
    <scope>NUCLEOTIDE SEQUENCE [LARGE SCALE GENOMIC DNA]</scope>
    <source>
        <strain evidence="2">cv. Niubang</strain>
    </source>
</reference>
<dbReference type="EMBL" id="CM042050">
    <property type="protein sequence ID" value="KAI3735839.1"/>
    <property type="molecule type" value="Genomic_DNA"/>
</dbReference>
<keyword evidence="2" id="KW-1185">Reference proteome</keyword>
<evidence type="ECO:0000313" key="1">
    <source>
        <dbReference type="EMBL" id="KAI3735839.1"/>
    </source>
</evidence>
<name>A0ACB9CNE3_ARCLA</name>
<organism evidence="1 2">
    <name type="scientific">Arctium lappa</name>
    <name type="common">Greater burdock</name>
    <name type="synonym">Lappa major</name>
    <dbReference type="NCBI Taxonomy" id="4217"/>
    <lineage>
        <taxon>Eukaryota</taxon>
        <taxon>Viridiplantae</taxon>
        <taxon>Streptophyta</taxon>
        <taxon>Embryophyta</taxon>
        <taxon>Tracheophyta</taxon>
        <taxon>Spermatophyta</taxon>
        <taxon>Magnoliopsida</taxon>
        <taxon>eudicotyledons</taxon>
        <taxon>Gunneridae</taxon>
        <taxon>Pentapetalae</taxon>
        <taxon>asterids</taxon>
        <taxon>campanulids</taxon>
        <taxon>Asterales</taxon>
        <taxon>Asteraceae</taxon>
        <taxon>Carduoideae</taxon>
        <taxon>Cardueae</taxon>
        <taxon>Arctiinae</taxon>
        <taxon>Arctium</taxon>
    </lineage>
</organism>
<accession>A0ACB9CNE3</accession>
<reference evidence="2" key="1">
    <citation type="journal article" date="2022" name="Mol. Ecol. Resour.">
        <title>The genomes of chicory, endive, great burdock and yacon provide insights into Asteraceae palaeo-polyploidization history and plant inulin production.</title>
        <authorList>
            <person name="Fan W."/>
            <person name="Wang S."/>
            <person name="Wang H."/>
            <person name="Wang A."/>
            <person name="Jiang F."/>
            <person name="Liu H."/>
            <person name="Zhao H."/>
            <person name="Xu D."/>
            <person name="Zhang Y."/>
        </authorList>
    </citation>
    <scope>NUCLEOTIDE SEQUENCE [LARGE SCALE GENOMIC DNA]</scope>
    <source>
        <strain evidence="2">cv. Niubang</strain>
    </source>
</reference>
<protein>
    <submittedName>
        <fullName evidence="1">Uncharacterized protein</fullName>
    </submittedName>
</protein>
<proteinExistence type="predicted"/>
<evidence type="ECO:0000313" key="2">
    <source>
        <dbReference type="Proteomes" id="UP001055879"/>
    </source>
</evidence>
<dbReference type="Proteomes" id="UP001055879">
    <property type="component" value="Linkage Group LG04"/>
</dbReference>
<comment type="caution">
    <text evidence="1">The sequence shown here is derived from an EMBL/GenBank/DDBJ whole genome shotgun (WGS) entry which is preliminary data.</text>
</comment>